<comment type="catalytic activity">
    <reaction evidence="13">
        <text>(5Z,8Z,11Z,14Z)-eicosatetraenoyl-CoA + H2O = (5Z,8Z,11Z,14Z)-eicosatetraenoate + CoA + H(+)</text>
        <dbReference type="Rhea" id="RHEA:40151"/>
        <dbReference type="ChEBI" id="CHEBI:15377"/>
        <dbReference type="ChEBI" id="CHEBI:15378"/>
        <dbReference type="ChEBI" id="CHEBI:32395"/>
        <dbReference type="ChEBI" id="CHEBI:57287"/>
        <dbReference type="ChEBI" id="CHEBI:57368"/>
    </reaction>
    <physiologicalReaction direction="left-to-right" evidence="13">
        <dbReference type="Rhea" id="RHEA:40152"/>
    </physiologicalReaction>
</comment>
<keyword evidence="12" id="KW-0966">Cell projection</keyword>
<evidence type="ECO:0000256" key="17">
    <source>
        <dbReference type="ARBA" id="ARBA00040123"/>
    </source>
</evidence>
<evidence type="ECO:0000256" key="6">
    <source>
        <dbReference type="ARBA" id="ARBA00022703"/>
    </source>
</evidence>
<evidence type="ECO:0000256" key="19">
    <source>
        <dbReference type="ARBA" id="ARBA00047588"/>
    </source>
</evidence>
<evidence type="ECO:0000256" key="20">
    <source>
        <dbReference type="ARBA" id="ARBA00047734"/>
    </source>
</evidence>
<dbReference type="SUPFAM" id="SSF54637">
    <property type="entry name" value="Thioesterase/thiol ester dehydrase-isomerase"/>
    <property type="match status" value="1"/>
</dbReference>
<evidence type="ECO:0000256" key="1">
    <source>
        <dbReference type="ARBA" id="ARBA00004170"/>
    </source>
</evidence>
<comment type="catalytic activity">
    <reaction evidence="19">
        <text>octanoyl-CoA + H2O = octanoate + CoA + H(+)</text>
        <dbReference type="Rhea" id="RHEA:30143"/>
        <dbReference type="ChEBI" id="CHEBI:15377"/>
        <dbReference type="ChEBI" id="CHEBI:15378"/>
        <dbReference type="ChEBI" id="CHEBI:25646"/>
        <dbReference type="ChEBI" id="CHEBI:57287"/>
        <dbReference type="ChEBI" id="CHEBI:57386"/>
    </reaction>
    <physiologicalReaction direction="left-to-right" evidence="19">
        <dbReference type="Rhea" id="RHEA:30144"/>
    </physiologicalReaction>
</comment>
<dbReference type="Pfam" id="PF03061">
    <property type="entry name" value="4HBT"/>
    <property type="match status" value="1"/>
</dbReference>
<evidence type="ECO:0000256" key="14">
    <source>
        <dbReference type="ARBA" id="ARBA00037002"/>
    </source>
</evidence>
<evidence type="ECO:0000256" key="8">
    <source>
        <dbReference type="ARBA" id="ARBA00022832"/>
    </source>
</evidence>
<comment type="catalytic activity">
    <reaction evidence="14">
        <text>(9Z)-octadecenoyl-CoA + H2O = (9Z)-octadecenoate + CoA + H(+)</text>
        <dbReference type="Rhea" id="RHEA:40139"/>
        <dbReference type="ChEBI" id="CHEBI:15377"/>
        <dbReference type="ChEBI" id="CHEBI:15378"/>
        <dbReference type="ChEBI" id="CHEBI:30823"/>
        <dbReference type="ChEBI" id="CHEBI:57287"/>
        <dbReference type="ChEBI" id="CHEBI:57387"/>
    </reaction>
    <physiologicalReaction direction="left-to-right" evidence="14">
        <dbReference type="Rhea" id="RHEA:40140"/>
    </physiologicalReaction>
</comment>
<dbReference type="PANTHER" id="PTHR12418">
    <property type="entry name" value="ACYL-COENZYME A THIOESTERASE THEM4"/>
    <property type="match status" value="1"/>
</dbReference>
<evidence type="ECO:0000256" key="13">
    <source>
        <dbReference type="ARBA" id="ARBA00035852"/>
    </source>
</evidence>
<keyword evidence="26" id="KW-1185">Reference proteome</keyword>
<keyword evidence="10" id="KW-0443">Lipid metabolism</keyword>
<evidence type="ECO:0000256" key="3">
    <source>
        <dbReference type="ARBA" id="ARBA00004632"/>
    </source>
</evidence>
<dbReference type="GO" id="GO:0016020">
    <property type="term" value="C:membrane"/>
    <property type="evidence" value="ECO:0007669"/>
    <property type="project" value="UniProtKB-SubCell"/>
</dbReference>
<dbReference type="GO" id="GO:0005737">
    <property type="term" value="C:cytoplasm"/>
    <property type="evidence" value="ECO:0007669"/>
    <property type="project" value="UniProtKB-SubCell"/>
</dbReference>
<name>A0A1T3NZK0_9ACTN</name>
<comment type="caution">
    <text evidence="25">The sequence shown here is derived from an EMBL/GenBank/DDBJ whole genome shotgun (WGS) entry which is preliminary data.</text>
</comment>
<dbReference type="GO" id="GO:0016787">
    <property type="term" value="F:hydrolase activity"/>
    <property type="evidence" value="ECO:0007669"/>
    <property type="project" value="UniProtKB-KW"/>
</dbReference>
<evidence type="ECO:0000256" key="12">
    <source>
        <dbReference type="ARBA" id="ARBA00023273"/>
    </source>
</evidence>
<dbReference type="PANTHER" id="PTHR12418:SF19">
    <property type="entry name" value="ACYL-COENZYME A THIOESTERASE THEM4"/>
    <property type="match status" value="1"/>
</dbReference>
<accession>A0A1T3NZK0</accession>
<evidence type="ECO:0000256" key="2">
    <source>
        <dbReference type="ARBA" id="ARBA00004496"/>
    </source>
</evidence>
<comment type="subcellular location">
    <subcellularLocation>
        <location evidence="3">Cell projection</location>
        <location evidence="3">Ruffle membrane</location>
    </subcellularLocation>
    <subcellularLocation>
        <location evidence="2">Cytoplasm</location>
    </subcellularLocation>
    <subcellularLocation>
        <location evidence="1">Membrane</location>
        <topology evidence="1">Peripheral membrane protein</topology>
    </subcellularLocation>
</comment>
<dbReference type="OrthoDB" id="5242242at2"/>
<dbReference type="InterPro" id="IPR006683">
    <property type="entry name" value="Thioestr_dom"/>
</dbReference>
<dbReference type="RefSeq" id="WP_078976340.1">
    <property type="nucleotide sequence ID" value="NZ_MWQN01000001.1"/>
</dbReference>
<evidence type="ECO:0000256" key="10">
    <source>
        <dbReference type="ARBA" id="ARBA00023098"/>
    </source>
</evidence>
<dbReference type="CDD" id="cd03443">
    <property type="entry name" value="PaaI_thioesterase"/>
    <property type="match status" value="1"/>
</dbReference>
<dbReference type="GO" id="GO:0006631">
    <property type="term" value="P:fatty acid metabolic process"/>
    <property type="evidence" value="ECO:0007669"/>
    <property type="project" value="UniProtKB-KW"/>
</dbReference>
<organism evidence="25 26">
    <name type="scientific">Embleya scabrispora</name>
    <dbReference type="NCBI Taxonomy" id="159449"/>
    <lineage>
        <taxon>Bacteria</taxon>
        <taxon>Bacillati</taxon>
        <taxon>Actinomycetota</taxon>
        <taxon>Actinomycetes</taxon>
        <taxon>Kitasatosporales</taxon>
        <taxon>Streptomycetaceae</taxon>
        <taxon>Embleya</taxon>
    </lineage>
</organism>
<comment type="catalytic activity">
    <reaction evidence="21">
        <text>decanoyl-CoA + H2O = decanoate + CoA + H(+)</text>
        <dbReference type="Rhea" id="RHEA:40059"/>
        <dbReference type="ChEBI" id="CHEBI:15377"/>
        <dbReference type="ChEBI" id="CHEBI:15378"/>
        <dbReference type="ChEBI" id="CHEBI:27689"/>
        <dbReference type="ChEBI" id="CHEBI:57287"/>
        <dbReference type="ChEBI" id="CHEBI:61430"/>
    </reaction>
    <physiologicalReaction direction="left-to-right" evidence="21">
        <dbReference type="Rhea" id="RHEA:40060"/>
    </physiologicalReaction>
</comment>
<dbReference type="eggNOG" id="COG2050">
    <property type="taxonomic scope" value="Bacteria"/>
</dbReference>
<evidence type="ECO:0000256" key="21">
    <source>
        <dbReference type="ARBA" id="ARBA00047969"/>
    </source>
</evidence>
<evidence type="ECO:0000256" key="11">
    <source>
        <dbReference type="ARBA" id="ARBA00023136"/>
    </source>
</evidence>
<evidence type="ECO:0000256" key="4">
    <source>
        <dbReference type="ARBA" id="ARBA00022475"/>
    </source>
</evidence>
<proteinExistence type="inferred from homology"/>
<evidence type="ECO:0000256" key="22">
    <source>
        <dbReference type="ARBA" id="ARBA00048074"/>
    </source>
</evidence>
<dbReference type="InterPro" id="IPR029069">
    <property type="entry name" value="HotDog_dom_sf"/>
</dbReference>
<keyword evidence="4" id="KW-1003">Cell membrane</keyword>
<evidence type="ECO:0000256" key="23">
    <source>
        <dbReference type="ARBA" id="ARBA00048180"/>
    </source>
</evidence>
<evidence type="ECO:0000256" key="9">
    <source>
        <dbReference type="ARBA" id="ARBA00022946"/>
    </source>
</evidence>
<dbReference type="InterPro" id="IPR052365">
    <property type="entry name" value="THEM4/THEM5_acyl-CoA_thioest"/>
</dbReference>
<dbReference type="EMBL" id="MWQN01000001">
    <property type="protein sequence ID" value="OPC82070.1"/>
    <property type="molecule type" value="Genomic_DNA"/>
</dbReference>
<evidence type="ECO:0000313" key="26">
    <source>
        <dbReference type="Proteomes" id="UP000190037"/>
    </source>
</evidence>
<evidence type="ECO:0000256" key="7">
    <source>
        <dbReference type="ARBA" id="ARBA00022801"/>
    </source>
</evidence>
<comment type="similarity">
    <text evidence="15">Belongs to the THEM4/THEM5 thioesterase family.</text>
</comment>
<dbReference type="Gene3D" id="3.10.129.10">
    <property type="entry name" value="Hotdog Thioesterase"/>
    <property type="match status" value="1"/>
</dbReference>
<evidence type="ECO:0000256" key="18">
    <source>
        <dbReference type="ARBA" id="ARBA00043210"/>
    </source>
</evidence>
<keyword evidence="7" id="KW-0378">Hydrolase</keyword>
<sequence length="229" mass="23911">MNSNTRPLPPASATALAELMAGTLPGPESVTPEALDLADRVRDLVEAVVWTDVDAAVRADAAGRIAELTALLGAARRPQAVSLIRYPDGRLEHLTQMGSGRLNPQAPRLVFAEVTPRPDAAAEPAPVEIHARCTLTAAHGGPPARAHGGIVAVILDQLLGVAASAAGAPGLTAGLDIRYRRATPYDVPLELTGRWTGREGRKSFATGEIRADGEVTAEATAVFIAERRS</sequence>
<dbReference type="STRING" id="159449.B4N89_14985"/>
<keyword evidence="8" id="KW-0276">Fatty acid metabolism</keyword>
<dbReference type="AlphaFoldDB" id="A0A1T3NZK0"/>
<feature type="domain" description="Thioesterase" evidence="24">
    <location>
        <begin position="146"/>
        <end position="216"/>
    </location>
</feature>
<evidence type="ECO:0000313" key="25">
    <source>
        <dbReference type="EMBL" id="OPC82070.1"/>
    </source>
</evidence>
<comment type="catalytic activity">
    <reaction evidence="22">
        <text>dodecanoyl-CoA + H2O = dodecanoate + CoA + H(+)</text>
        <dbReference type="Rhea" id="RHEA:30135"/>
        <dbReference type="ChEBI" id="CHEBI:15377"/>
        <dbReference type="ChEBI" id="CHEBI:15378"/>
        <dbReference type="ChEBI" id="CHEBI:18262"/>
        <dbReference type="ChEBI" id="CHEBI:57287"/>
        <dbReference type="ChEBI" id="CHEBI:57375"/>
    </reaction>
    <physiologicalReaction direction="left-to-right" evidence="22">
        <dbReference type="Rhea" id="RHEA:30136"/>
    </physiologicalReaction>
</comment>
<reference evidence="25 26" key="1">
    <citation type="submission" date="2017-03" db="EMBL/GenBank/DDBJ databases">
        <title>Draft genome sequence of Streptomyces scabrisporus NF3, endophyte isolated from Amphipterygium adstringens.</title>
        <authorList>
            <person name="Vazquez M."/>
            <person name="Ceapa C.D."/>
            <person name="Rodriguez Luna D."/>
            <person name="Sanchez Esquivel S."/>
        </authorList>
    </citation>
    <scope>NUCLEOTIDE SEQUENCE [LARGE SCALE GENOMIC DNA]</scope>
    <source>
        <strain evidence="25 26">NF3</strain>
    </source>
</reference>
<dbReference type="EC" id="3.1.2.2" evidence="16"/>
<comment type="catalytic activity">
    <reaction evidence="20">
        <text>hexadecanoyl-CoA + H2O = hexadecanoate + CoA + H(+)</text>
        <dbReference type="Rhea" id="RHEA:16645"/>
        <dbReference type="ChEBI" id="CHEBI:7896"/>
        <dbReference type="ChEBI" id="CHEBI:15377"/>
        <dbReference type="ChEBI" id="CHEBI:15378"/>
        <dbReference type="ChEBI" id="CHEBI:57287"/>
        <dbReference type="ChEBI" id="CHEBI:57379"/>
        <dbReference type="EC" id="3.1.2.2"/>
    </reaction>
    <physiologicalReaction direction="left-to-right" evidence="20">
        <dbReference type="Rhea" id="RHEA:16646"/>
    </physiologicalReaction>
</comment>
<evidence type="ECO:0000259" key="24">
    <source>
        <dbReference type="Pfam" id="PF03061"/>
    </source>
</evidence>
<comment type="catalytic activity">
    <reaction evidence="23">
        <text>tetradecanoyl-CoA + H2O = tetradecanoate + CoA + H(+)</text>
        <dbReference type="Rhea" id="RHEA:40119"/>
        <dbReference type="ChEBI" id="CHEBI:15377"/>
        <dbReference type="ChEBI" id="CHEBI:15378"/>
        <dbReference type="ChEBI" id="CHEBI:30807"/>
        <dbReference type="ChEBI" id="CHEBI:57287"/>
        <dbReference type="ChEBI" id="CHEBI:57385"/>
    </reaction>
    <physiologicalReaction direction="left-to-right" evidence="23">
        <dbReference type="Rhea" id="RHEA:40120"/>
    </physiologicalReaction>
</comment>
<evidence type="ECO:0000256" key="5">
    <source>
        <dbReference type="ARBA" id="ARBA00022490"/>
    </source>
</evidence>
<keyword evidence="9" id="KW-0809">Transit peptide</keyword>
<evidence type="ECO:0000256" key="15">
    <source>
        <dbReference type="ARBA" id="ARBA00038456"/>
    </source>
</evidence>
<keyword evidence="6" id="KW-0053">Apoptosis</keyword>
<keyword evidence="5" id="KW-0963">Cytoplasm</keyword>
<evidence type="ECO:0000256" key="16">
    <source>
        <dbReference type="ARBA" id="ARBA00038848"/>
    </source>
</evidence>
<dbReference type="Proteomes" id="UP000190037">
    <property type="component" value="Unassembled WGS sequence"/>
</dbReference>
<keyword evidence="11" id="KW-0472">Membrane</keyword>
<protein>
    <recommendedName>
        <fullName evidence="17">Acyl-coenzyme A thioesterase THEM4</fullName>
        <ecNumber evidence="16">3.1.2.2</ecNumber>
    </recommendedName>
    <alternativeName>
        <fullName evidence="18">Thioesterase superfamily member 4</fullName>
    </alternativeName>
</protein>
<gene>
    <name evidence="25" type="ORF">B4N89_14985</name>
</gene>